<dbReference type="AlphaFoldDB" id="S3CB17"/>
<dbReference type="GO" id="GO:0046210">
    <property type="term" value="P:nitric oxide catabolic process"/>
    <property type="evidence" value="ECO:0007669"/>
    <property type="project" value="TreeGrafter"/>
</dbReference>
<dbReference type="InterPro" id="IPR017927">
    <property type="entry name" value="FAD-bd_FR_type"/>
</dbReference>
<dbReference type="InterPro" id="IPR000971">
    <property type="entry name" value="Globin"/>
</dbReference>
<proteinExistence type="inferred from homology"/>
<protein>
    <recommendedName>
        <fullName evidence="2">nitric oxide dioxygenase</fullName>
        <ecNumber evidence="2">1.14.12.17</ecNumber>
    </recommendedName>
</protein>
<dbReference type="GO" id="GO:0008941">
    <property type="term" value="F:nitric oxide dioxygenase NAD(P)H activity"/>
    <property type="evidence" value="ECO:0007669"/>
    <property type="project" value="UniProtKB-EC"/>
</dbReference>
<dbReference type="InterPro" id="IPR009050">
    <property type="entry name" value="Globin-like_sf"/>
</dbReference>
<dbReference type="VEuPathDB" id="FungiDB:F503_06621"/>
<evidence type="ECO:0000256" key="1">
    <source>
        <dbReference type="ARBA" id="ARBA00006401"/>
    </source>
</evidence>
<dbReference type="Gene3D" id="3.40.50.80">
    <property type="entry name" value="Nucleotide-binding domain of ferredoxin-NADP reductase (FNR) module"/>
    <property type="match status" value="1"/>
</dbReference>
<dbReference type="Gene3D" id="1.10.490.10">
    <property type="entry name" value="Globins"/>
    <property type="match status" value="1"/>
</dbReference>
<dbReference type="PROSITE" id="PS01033">
    <property type="entry name" value="GLOBIN"/>
    <property type="match status" value="1"/>
</dbReference>
<organism evidence="13 14">
    <name type="scientific">Ophiostoma piceae (strain UAMH 11346)</name>
    <name type="common">Sap stain fungus</name>
    <dbReference type="NCBI Taxonomy" id="1262450"/>
    <lineage>
        <taxon>Eukaryota</taxon>
        <taxon>Fungi</taxon>
        <taxon>Dikarya</taxon>
        <taxon>Ascomycota</taxon>
        <taxon>Pezizomycotina</taxon>
        <taxon>Sordariomycetes</taxon>
        <taxon>Sordariomycetidae</taxon>
        <taxon>Ophiostomatales</taxon>
        <taxon>Ophiostomataceae</taxon>
        <taxon>Ophiostoma</taxon>
    </lineage>
</organism>
<dbReference type="EC" id="1.14.12.17" evidence="2"/>
<dbReference type="SUPFAM" id="SSF52343">
    <property type="entry name" value="Ferredoxin reductase-like, C-terminal NADP-linked domain"/>
    <property type="match status" value="1"/>
</dbReference>
<dbReference type="GO" id="GO:0046872">
    <property type="term" value="F:metal ion binding"/>
    <property type="evidence" value="ECO:0007669"/>
    <property type="project" value="UniProtKB-KW"/>
</dbReference>
<dbReference type="HOGENOM" id="CLU_003827_12_0_1"/>
<evidence type="ECO:0000256" key="3">
    <source>
        <dbReference type="ARBA" id="ARBA00022575"/>
    </source>
</evidence>
<evidence type="ECO:0000256" key="8">
    <source>
        <dbReference type="ARBA" id="ARBA00048649"/>
    </source>
</evidence>
<dbReference type="InterPro" id="IPR012292">
    <property type="entry name" value="Globin/Proto"/>
</dbReference>
<feature type="domain" description="Globin" evidence="11">
    <location>
        <begin position="2"/>
        <end position="139"/>
    </location>
</feature>
<keyword evidence="6" id="KW-0408">Iron</keyword>
<keyword evidence="3" id="KW-0216">Detoxification</keyword>
<keyword evidence="5" id="KW-0479">Metal-binding</keyword>
<evidence type="ECO:0000259" key="11">
    <source>
        <dbReference type="PROSITE" id="PS01033"/>
    </source>
</evidence>
<keyword evidence="14" id="KW-1185">Reference proteome</keyword>
<dbReference type="PANTHER" id="PTHR43396">
    <property type="entry name" value="FLAVOHEMOPROTEIN"/>
    <property type="match status" value="1"/>
</dbReference>
<comment type="catalytic activity">
    <reaction evidence="9">
        <text>2 nitric oxide + NADPH + 2 O2 = 2 nitrate + NADP(+) + H(+)</text>
        <dbReference type="Rhea" id="RHEA:19465"/>
        <dbReference type="ChEBI" id="CHEBI:15378"/>
        <dbReference type="ChEBI" id="CHEBI:15379"/>
        <dbReference type="ChEBI" id="CHEBI:16480"/>
        <dbReference type="ChEBI" id="CHEBI:17632"/>
        <dbReference type="ChEBI" id="CHEBI:57783"/>
        <dbReference type="ChEBI" id="CHEBI:58349"/>
        <dbReference type="EC" id="1.14.12.17"/>
    </reaction>
</comment>
<dbReference type="GO" id="GO:0071949">
    <property type="term" value="F:FAD binding"/>
    <property type="evidence" value="ECO:0007669"/>
    <property type="project" value="TreeGrafter"/>
</dbReference>
<comment type="catalytic activity">
    <reaction evidence="8">
        <text>2 nitric oxide + NADH + 2 O2 = 2 nitrate + NAD(+) + H(+)</text>
        <dbReference type="Rhea" id="RHEA:19469"/>
        <dbReference type="ChEBI" id="CHEBI:15378"/>
        <dbReference type="ChEBI" id="CHEBI:15379"/>
        <dbReference type="ChEBI" id="CHEBI:16480"/>
        <dbReference type="ChEBI" id="CHEBI:17632"/>
        <dbReference type="ChEBI" id="CHEBI:57540"/>
        <dbReference type="ChEBI" id="CHEBI:57945"/>
        <dbReference type="EC" id="1.14.12.17"/>
    </reaction>
</comment>
<dbReference type="Gene3D" id="2.40.30.10">
    <property type="entry name" value="Translation factors"/>
    <property type="match status" value="1"/>
</dbReference>
<dbReference type="SUPFAM" id="SSF46458">
    <property type="entry name" value="Globin-like"/>
    <property type="match status" value="1"/>
</dbReference>
<dbReference type="GO" id="GO:0009636">
    <property type="term" value="P:response to toxic substance"/>
    <property type="evidence" value="ECO:0007669"/>
    <property type="project" value="UniProtKB-KW"/>
</dbReference>
<dbReference type="PROSITE" id="PS51384">
    <property type="entry name" value="FAD_FR"/>
    <property type="match status" value="1"/>
</dbReference>
<evidence type="ECO:0000256" key="5">
    <source>
        <dbReference type="ARBA" id="ARBA00022723"/>
    </source>
</evidence>
<dbReference type="GO" id="GO:0020037">
    <property type="term" value="F:heme binding"/>
    <property type="evidence" value="ECO:0007669"/>
    <property type="project" value="InterPro"/>
</dbReference>
<feature type="region of interest" description="Disordered" evidence="10">
    <location>
        <begin position="205"/>
        <end position="228"/>
    </location>
</feature>
<gene>
    <name evidence="13" type="ORF">F503_06621</name>
</gene>
<reference evidence="13 14" key="1">
    <citation type="journal article" date="2013" name="BMC Genomics">
        <title>The genome and transcriptome of the pine saprophyte Ophiostoma piceae, and a comparison with the bark beetle-associated pine pathogen Grosmannia clavigera.</title>
        <authorList>
            <person name="Haridas S."/>
            <person name="Wang Y."/>
            <person name="Lim L."/>
            <person name="Massoumi Alamouti S."/>
            <person name="Jackman S."/>
            <person name="Docking R."/>
            <person name="Robertson G."/>
            <person name="Birol I."/>
            <person name="Bohlmann J."/>
            <person name="Breuil C."/>
        </authorList>
    </citation>
    <scope>NUCLEOTIDE SEQUENCE [LARGE SCALE GENOMIC DNA]</scope>
    <source>
        <strain evidence="13 14">UAMH 11346</strain>
    </source>
</reference>
<keyword evidence="7" id="KW-0520">NAD</keyword>
<keyword evidence="4" id="KW-0349">Heme</keyword>
<feature type="compositionally biased region" description="Basic and acidic residues" evidence="10">
    <location>
        <begin position="216"/>
        <end position="228"/>
    </location>
</feature>
<dbReference type="GO" id="GO:0071500">
    <property type="term" value="P:cellular response to nitrosative stress"/>
    <property type="evidence" value="ECO:0007669"/>
    <property type="project" value="TreeGrafter"/>
</dbReference>
<dbReference type="STRING" id="1262450.S3CB17"/>
<dbReference type="InterPro" id="IPR039261">
    <property type="entry name" value="FNR_nucleotide-bd"/>
</dbReference>
<evidence type="ECO:0000256" key="6">
    <source>
        <dbReference type="ARBA" id="ARBA00023004"/>
    </source>
</evidence>
<dbReference type="OrthoDB" id="436496at2759"/>
<evidence type="ECO:0000256" key="4">
    <source>
        <dbReference type="ARBA" id="ARBA00022617"/>
    </source>
</evidence>
<dbReference type="SUPFAM" id="SSF63380">
    <property type="entry name" value="Riboflavin synthase domain-like"/>
    <property type="match status" value="1"/>
</dbReference>
<comment type="similarity">
    <text evidence="1">In the C-terminal section; belongs to the flavoprotein pyridine nucleotide cytochrome reductase family.</text>
</comment>
<evidence type="ECO:0000256" key="2">
    <source>
        <dbReference type="ARBA" id="ARBA00012229"/>
    </source>
</evidence>
<dbReference type="eggNOG" id="KOG3378">
    <property type="taxonomic scope" value="Eukaryota"/>
</dbReference>
<dbReference type="GO" id="GO:0019825">
    <property type="term" value="F:oxygen binding"/>
    <property type="evidence" value="ECO:0007669"/>
    <property type="project" value="InterPro"/>
</dbReference>
<dbReference type="Pfam" id="PF00042">
    <property type="entry name" value="Globin"/>
    <property type="match status" value="1"/>
</dbReference>
<dbReference type="EMBL" id="KE148167">
    <property type="protein sequence ID" value="EPE03448.1"/>
    <property type="molecule type" value="Genomic_DNA"/>
</dbReference>
<accession>S3CB17</accession>
<name>S3CB17_OPHP1</name>
<evidence type="ECO:0000313" key="14">
    <source>
        <dbReference type="Proteomes" id="UP000016923"/>
    </source>
</evidence>
<feature type="domain" description="FAD-binding FR-type" evidence="12">
    <location>
        <begin position="149"/>
        <end position="318"/>
    </location>
</feature>
<evidence type="ECO:0000256" key="10">
    <source>
        <dbReference type="SAM" id="MobiDB-lite"/>
    </source>
</evidence>
<dbReference type="Proteomes" id="UP000016923">
    <property type="component" value="Unassembled WGS sequence"/>
</dbReference>
<dbReference type="CDD" id="cd08922">
    <property type="entry name" value="FHb-globin"/>
    <property type="match status" value="1"/>
</dbReference>
<dbReference type="InterPro" id="IPR017938">
    <property type="entry name" value="Riboflavin_synthase-like_b-brl"/>
</dbReference>
<evidence type="ECO:0000256" key="9">
    <source>
        <dbReference type="ARBA" id="ARBA00049433"/>
    </source>
</evidence>
<dbReference type="PANTHER" id="PTHR43396:SF3">
    <property type="entry name" value="FLAVOHEMOPROTEIN"/>
    <property type="match status" value="1"/>
</dbReference>
<dbReference type="CDD" id="cd06184">
    <property type="entry name" value="flavohem_like_fad_nad_binding"/>
    <property type="match status" value="1"/>
</dbReference>
<dbReference type="OMA" id="KLERMCN"/>
<sequence>MSLAYAQSKLIQGTLPALREHGEQISSIFYATMLNEHPELKNYFNSANQANGRQPRALTSIIIAFAANISHTSELVPKLERVCHKHCSLGIQPDQYAIVGEYLIRAFSQVLGDAMTDDVRAAWTDAYCVLARMMMGREAQLYKSFGAWQTWRRMRVSKKVAESEDVYSFYLEPTDDSRSQNECVPVDAPAPRYTNFATRLRTSNVGRSSSSLGFHSDTEKSDKSDKARLPHYRPGQYVSVRMFIPSTSTYQSRQYSLSTRYHADHYRISVKRDEGTRFANTVSASYLNSGLVSNAMIDCINAGDCVDVSHPTGEFFAEFGSSSPLVLISAGIGASPMMAILETVAATQPGRRVTYIHGSRYSPPVFAGALQELQKEMPTLRTAFFYSGFAKPPSSSSNSSASSSSYTHRSREVLHAMANAHQPGSRRSLYLPLGAHPGGDFGSAPASSSSSREFQGHVDLQKLLLEKEDLHLDNTSTEYFVCGPESFMLDVAMHLVDELHISRQRIRFELFSTGDLEDRRDSRVASFLGSS</sequence>
<dbReference type="FunFam" id="1.10.490.10:FF:000003">
    <property type="entry name" value="Flavohemoprotein"/>
    <property type="match status" value="1"/>
</dbReference>
<evidence type="ECO:0000313" key="13">
    <source>
        <dbReference type="EMBL" id="EPE03448.1"/>
    </source>
</evidence>
<evidence type="ECO:0000256" key="7">
    <source>
        <dbReference type="ARBA" id="ARBA00023027"/>
    </source>
</evidence>
<evidence type="ECO:0000259" key="12">
    <source>
        <dbReference type="PROSITE" id="PS51384"/>
    </source>
</evidence>